<protein>
    <submittedName>
        <fullName evidence="8">MFS transporter</fullName>
    </submittedName>
</protein>
<proteinExistence type="predicted"/>
<dbReference type="SUPFAM" id="SSF103473">
    <property type="entry name" value="MFS general substrate transporter"/>
    <property type="match status" value="1"/>
</dbReference>
<dbReference type="InterPro" id="IPR036259">
    <property type="entry name" value="MFS_trans_sf"/>
</dbReference>
<feature type="transmembrane region" description="Helical" evidence="6">
    <location>
        <begin position="172"/>
        <end position="191"/>
    </location>
</feature>
<feature type="transmembrane region" description="Helical" evidence="6">
    <location>
        <begin position="220"/>
        <end position="242"/>
    </location>
</feature>
<evidence type="ECO:0000259" key="7">
    <source>
        <dbReference type="PROSITE" id="PS50850"/>
    </source>
</evidence>
<feature type="transmembrane region" description="Helical" evidence="6">
    <location>
        <begin position="310"/>
        <end position="332"/>
    </location>
</feature>
<evidence type="ECO:0000256" key="6">
    <source>
        <dbReference type="SAM" id="Phobius"/>
    </source>
</evidence>
<dbReference type="RefSeq" id="WP_251627925.1">
    <property type="nucleotide sequence ID" value="NZ_JBBMFN010000013.1"/>
</dbReference>
<feature type="transmembrane region" description="Helical" evidence="6">
    <location>
        <begin position="106"/>
        <end position="127"/>
    </location>
</feature>
<feature type="transmembrane region" description="Helical" evidence="6">
    <location>
        <begin position="139"/>
        <end position="166"/>
    </location>
</feature>
<dbReference type="Gene3D" id="1.20.1250.20">
    <property type="entry name" value="MFS general substrate transporter like domains"/>
    <property type="match status" value="2"/>
</dbReference>
<keyword evidence="9" id="KW-1185">Reference proteome</keyword>
<dbReference type="InterPro" id="IPR011701">
    <property type="entry name" value="MFS"/>
</dbReference>
<dbReference type="EMBL" id="JBBMFN010000013">
    <property type="protein sequence ID" value="MEQ2465506.1"/>
    <property type="molecule type" value="Genomic_DNA"/>
</dbReference>
<keyword evidence="2" id="KW-0813">Transport</keyword>
<sequence length="434" mass="46992">MTNQHIQLNRAVHKSAVWMIIVGIIFIAANLRAPLTSVGPIVGFIRDDLQLSNTLAGMITTLPLLSFALFSPFVPKLAREFGVEVMILMSIIFLTLGIILRSLSGVAALYIGTAVLGLAISISNVLLPSLIKQEFPTRIGLMTGVYSISMNLLAAIASGISVPIAIGLGFGWQGGLGIWGMLSFLSILFWLPQVKHLKKETVAVSNKVVDSQVNLWRSPLAWQVTLFMGLQSMVFYILIAWLPEILQQQGISSDQSGWLLSVMQLALLPFTFIVPIIAGRMKSQQSLVIITSALLLAGTLGLMYGSANLIVCWIIMIGIGGGCAFSLAMMFFGLRTENGRQAAELSGMAQSVGYLLAAIGPTLFGYLHDVTNSWTIPLFILAGASLLLFVFGLGAARDRYVGSIKGKYRDWVDTEEVERLFSSQPHVAENQGGR</sequence>
<feature type="transmembrane region" description="Helical" evidence="6">
    <location>
        <begin position="374"/>
        <end position="396"/>
    </location>
</feature>
<dbReference type="PANTHER" id="PTHR23523:SF2">
    <property type="entry name" value="2-NITROIMIDAZOLE TRANSPORTER"/>
    <property type="match status" value="1"/>
</dbReference>
<dbReference type="PROSITE" id="PS50850">
    <property type="entry name" value="MFS"/>
    <property type="match status" value="1"/>
</dbReference>
<keyword evidence="5 6" id="KW-0472">Membrane</keyword>
<feature type="transmembrane region" description="Helical" evidence="6">
    <location>
        <begin position="257"/>
        <end position="279"/>
    </location>
</feature>
<accession>A0ABV1EWS3</accession>
<keyword evidence="3 6" id="KW-0812">Transmembrane</keyword>
<dbReference type="InterPro" id="IPR052524">
    <property type="entry name" value="MFS_Cyanate_Porter"/>
</dbReference>
<evidence type="ECO:0000256" key="3">
    <source>
        <dbReference type="ARBA" id="ARBA00022692"/>
    </source>
</evidence>
<name>A0ABV1EWS3_9BACI</name>
<evidence type="ECO:0000313" key="8">
    <source>
        <dbReference type="EMBL" id="MEQ2465506.1"/>
    </source>
</evidence>
<comment type="caution">
    <text evidence="8">The sequence shown here is derived from an EMBL/GenBank/DDBJ whole genome shotgun (WGS) entry which is preliminary data.</text>
</comment>
<feature type="transmembrane region" description="Helical" evidence="6">
    <location>
        <begin position="55"/>
        <end position="74"/>
    </location>
</feature>
<dbReference type="PANTHER" id="PTHR23523">
    <property type="match status" value="1"/>
</dbReference>
<comment type="subcellular location">
    <subcellularLocation>
        <location evidence="1">Cell membrane</location>
        <topology evidence="1">Multi-pass membrane protein</topology>
    </subcellularLocation>
</comment>
<evidence type="ECO:0000256" key="4">
    <source>
        <dbReference type="ARBA" id="ARBA00022989"/>
    </source>
</evidence>
<evidence type="ECO:0000256" key="2">
    <source>
        <dbReference type="ARBA" id="ARBA00022448"/>
    </source>
</evidence>
<feature type="transmembrane region" description="Helical" evidence="6">
    <location>
        <begin position="286"/>
        <end position="304"/>
    </location>
</feature>
<evidence type="ECO:0000256" key="5">
    <source>
        <dbReference type="ARBA" id="ARBA00023136"/>
    </source>
</evidence>
<feature type="domain" description="Major facilitator superfamily (MFS) profile" evidence="7">
    <location>
        <begin position="16"/>
        <end position="400"/>
    </location>
</feature>
<gene>
    <name evidence="8" type="ORF">WMO63_07475</name>
</gene>
<evidence type="ECO:0000256" key="1">
    <source>
        <dbReference type="ARBA" id="ARBA00004651"/>
    </source>
</evidence>
<evidence type="ECO:0000313" key="9">
    <source>
        <dbReference type="Proteomes" id="UP001465426"/>
    </source>
</evidence>
<dbReference type="Pfam" id="PF07690">
    <property type="entry name" value="MFS_1"/>
    <property type="match status" value="1"/>
</dbReference>
<feature type="transmembrane region" description="Helical" evidence="6">
    <location>
        <begin position="16"/>
        <end position="35"/>
    </location>
</feature>
<dbReference type="Proteomes" id="UP001465426">
    <property type="component" value="Unassembled WGS sequence"/>
</dbReference>
<feature type="transmembrane region" description="Helical" evidence="6">
    <location>
        <begin position="81"/>
        <end position="100"/>
    </location>
</feature>
<feature type="transmembrane region" description="Helical" evidence="6">
    <location>
        <begin position="352"/>
        <end position="368"/>
    </location>
</feature>
<dbReference type="CDD" id="cd17339">
    <property type="entry name" value="MFS_NIMT_CynX_like"/>
    <property type="match status" value="1"/>
</dbReference>
<reference evidence="8 9" key="1">
    <citation type="submission" date="2024-03" db="EMBL/GenBank/DDBJ databases">
        <title>Human intestinal bacterial collection.</title>
        <authorList>
            <person name="Pauvert C."/>
            <person name="Hitch T.C.A."/>
            <person name="Clavel T."/>
        </authorList>
    </citation>
    <scope>NUCLEOTIDE SEQUENCE [LARGE SCALE GENOMIC DNA]</scope>
    <source>
        <strain evidence="8 9">CLA-SR-H024</strain>
    </source>
</reference>
<organism evidence="8 9">
    <name type="scientific">Niallia hominis</name>
    <dbReference type="NCBI Taxonomy" id="3133173"/>
    <lineage>
        <taxon>Bacteria</taxon>
        <taxon>Bacillati</taxon>
        <taxon>Bacillota</taxon>
        <taxon>Bacilli</taxon>
        <taxon>Bacillales</taxon>
        <taxon>Bacillaceae</taxon>
        <taxon>Niallia</taxon>
    </lineage>
</organism>
<dbReference type="InterPro" id="IPR020846">
    <property type="entry name" value="MFS_dom"/>
</dbReference>
<keyword evidence="4 6" id="KW-1133">Transmembrane helix</keyword>